<evidence type="ECO:0000256" key="4">
    <source>
        <dbReference type="ARBA" id="ARBA00022448"/>
    </source>
</evidence>
<keyword evidence="9" id="KW-0256">Endoplasmic reticulum</keyword>
<feature type="compositionally biased region" description="Low complexity" evidence="15">
    <location>
        <begin position="72"/>
        <end position="84"/>
    </location>
</feature>
<dbReference type="Pfam" id="PF00069">
    <property type="entry name" value="Pkinase"/>
    <property type="match status" value="1"/>
</dbReference>
<reference evidence="19" key="1">
    <citation type="submission" date="2023-06" db="EMBL/GenBank/DDBJ databases">
        <title>Male Hemibagrus guttatus genome.</title>
        <authorList>
            <person name="Bian C."/>
        </authorList>
    </citation>
    <scope>NUCLEOTIDE SEQUENCE</scope>
    <source>
        <strain evidence="19">Male_cb2023</strain>
        <tissue evidence="19">Muscle</tissue>
    </source>
</reference>
<dbReference type="GO" id="GO:0016192">
    <property type="term" value="P:vesicle-mediated transport"/>
    <property type="evidence" value="ECO:0007669"/>
    <property type="project" value="UniProtKB-KW"/>
</dbReference>
<evidence type="ECO:0000256" key="6">
    <source>
        <dbReference type="ARBA" id="ARBA00022679"/>
    </source>
</evidence>
<sequence>MLDIPCVASVMSLLLSGAESVFLTSGPVETDVLHHKKQPLHNRNSVIDGFFKAISPSTHTIRSEDGYSTHGQDTPDTTQSTTPTELQQSIEALYLSVRQRKQTLYRQNGTVYNKKNLNKMIDIIKPLDAQVPAAAPCSSGKNTEPKPKPSEYNPVDLFPLMSNGVRKENLIHFIQLQANDCFENCHYPTKVESYFFWKIMELFCRENGEVMMCEVTAVLLKCYGLLREKLAEVKDAQTWKEWCLPLARLLCSAAPDDEHREAVIKMGDDLASRKLIYAAHICYVVAKVELGSRRYFELIGCYSLPFGLKACINPFVRTEMYEYVLWLTSGQAQPSFQIFKLCAASRNIIYRAPNVSFKYCEVITRAVVTFPDRATRSFIEHLLLLSCKLQNKNAEEPEWLRELRQLHRTKLADANVTDAPEQHVASTSQRFRVSEIQESKDESVNEPIPQLQPPGPEQLAELEALLSSWYQLGDLLGNGCFGFVYKAVRIADNKKVAVKVQKKSRSIVTMKMPGETEGLPSEVLLMMMTSEPPACSSVIELLEWCDMGHQFIMIMERPSPSMDLLKFMSLQNGYLSEAQAQYIMAQVIRAARHCCDRGVVHRDIKAENLIINPETLEVKLIDFGCGELLKDAPSKDFFGTIFLAPPEWLFYREYMGVPATIWGLGILLFHLLSGQILLVNLENDFYHGYMNALPDVSQECFQLLMWCLDLNPETRPTFEHLARHEWFTGGGSGQSPG</sequence>
<evidence type="ECO:0000313" key="19">
    <source>
        <dbReference type="EMBL" id="KAK3519455.1"/>
    </source>
</evidence>
<dbReference type="AlphaFoldDB" id="A0AAE0QDJ1"/>
<evidence type="ECO:0000256" key="12">
    <source>
        <dbReference type="ARBA" id="ARBA00047899"/>
    </source>
</evidence>
<comment type="similarity">
    <text evidence="2">Belongs to the protein kinase superfamily. CAMK Ser/Thr protein kinase family. PIM subfamily.</text>
</comment>
<evidence type="ECO:0000313" key="20">
    <source>
        <dbReference type="Proteomes" id="UP001274896"/>
    </source>
</evidence>
<feature type="region of interest" description="Disordered" evidence="15">
    <location>
        <begin position="61"/>
        <end position="84"/>
    </location>
</feature>
<keyword evidence="16" id="KW-1133">Transmembrane helix</keyword>
<evidence type="ECO:0000259" key="18">
    <source>
        <dbReference type="PROSITE" id="PS50011"/>
    </source>
</evidence>
<dbReference type="PROSITE" id="PS00108">
    <property type="entry name" value="PROTEIN_KINASE_ST"/>
    <property type="match status" value="1"/>
</dbReference>
<evidence type="ECO:0000256" key="15">
    <source>
        <dbReference type="SAM" id="MobiDB-lite"/>
    </source>
</evidence>
<dbReference type="PROSITE" id="PS00107">
    <property type="entry name" value="PROTEIN_KINASE_ATP"/>
    <property type="match status" value="1"/>
</dbReference>
<evidence type="ECO:0000256" key="5">
    <source>
        <dbReference type="ARBA" id="ARBA00022527"/>
    </source>
</evidence>
<evidence type="ECO:0000256" key="9">
    <source>
        <dbReference type="ARBA" id="ARBA00022824"/>
    </source>
</evidence>
<comment type="catalytic activity">
    <reaction evidence="12">
        <text>L-threonyl-[protein] + ATP = O-phospho-L-threonyl-[protein] + ADP + H(+)</text>
        <dbReference type="Rhea" id="RHEA:46608"/>
        <dbReference type="Rhea" id="RHEA-COMP:11060"/>
        <dbReference type="Rhea" id="RHEA-COMP:11605"/>
        <dbReference type="ChEBI" id="CHEBI:15378"/>
        <dbReference type="ChEBI" id="CHEBI:30013"/>
        <dbReference type="ChEBI" id="CHEBI:30616"/>
        <dbReference type="ChEBI" id="CHEBI:61977"/>
        <dbReference type="ChEBI" id="CHEBI:456216"/>
        <dbReference type="EC" id="2.7.11.1"/>
    </reaction>
</comment>
<keyword evidence="16" id="KW-0472">Membrane</keyword>
<dbReference type="InterPro" id="IPR011009">
    <property type="entry name" value="Kinase-like_dom_sf"/>
</dbReference>
<dbReference type="InterPro" id="IPR024298">
    <property type="entry name" value="Sec16_Sec23-bd"/>
</dbReference>
<feature type="chain" id="PRO_5042258867" description="non-specific serine/threonine protein kinase" evidence="17">
    <location>
        <begin position="21"/>
        <end position="737"/>
    </location>
</feature>
<evidence type="ECO:0000256" key="13">
    <source>
        <dbReference type="ARBA" id="ARBA00048679"/>
    </source>
</evidence>
<evidence type="ECO:0000256" key="7">
    <source>
        <dbReference type="ARBA" id="ARBA00022741"/>
    </source>
</evidence>
<dbReference type="SMART" id="SM00220">
    <property type="entry name" value="S_TKc"/>
    <property type="match status" value="1"/>
</dbReference>
<comment type="subcellular location">
    <subcellularLocation>
        <location evidence="1">Endoplasmic reticulum</location>
    </subcellularLocation>
</comment>
<dbReference type="InterPro" id="IPR000719">
    <property type="entry name" value="Prot_kinase_dom"/>
</dbReference>
<protein>
    <recommendedName>
        <fullName evidence="3">non-specific serine/threonine protein kinase</fullName>
        <ecNumber evidence="3">2.7.11.1</ecNumber>
    </recommendedName>
</protein>
<feature type="binding site" evidence="14">
    <location>
        <position position="499"/>
    </location>
    <ligand>
        <name>ATP</name>
        <dbReference type="ChEBI" id="CHEBI:30616"/>
    </ligand>
</feature>
<dbReference type="GO" id="GO:0004674">
    <property type="term" value="F:protein serine/threonine kinase activity"/>
    <property type="evidence" value="ECO:0007669"/>
    <property type="project" value="UniProtKB-KW"/>
</dbReference>
<keyword evidence="11" id="KW-0931">ER-Golgi transport</keyword>
<evidence type="ECO:0000256" key="1">
    <source>
        <dbReference type="ARBA" id="ARBA00004240"/>
    </source>
</evidence>
<dbReference type="PANTHER" id="PTHR22984:SF11">
    <property type="entry name" value="AURORA KINASE-RELATED"/>
    <property type="match status" value="1"/>
</dbReference>
<dbReference type="SUPFAM" id="SSF56112">
    <property type="entry name" value="Protein kinase-like (PK-like)"/>
    <property type="match status" value="1"/>
</dbReference>
<dbReference type="InterPro" id="IPR008271">
    <property type="entry name" value="Ser/Thr_kinase_AS"/>
</dbReference>
<evidence type="ECO:0000256" key="17">
    <source>
        <dbReference type="SAM" id="SignalP"/>
    </source>
</evidence>
<evidence type="ECO:0000256" key="11">
    <source>
        <dbReference type="ARBA" id="ARBA00022892"/>
    </source>
</evidence>
<dbReference type="Proteomes" id="UP001274896">
    <property type="component" value="Unassembled WGS sequence"/>
</dbReference>
<evidence type="ECO:0000256" key="14">
    <source>
        <dbReference type="PROSITE-ProRule" id="PRU10141"/>
    </source>
</evidence>
<evidence type="ECO:0000256" key="10">
    <source>
        <dbReference type="ARBA" id="ARBA00022840"/>
    </source>
</evidence>
<dbReference type="GO" id="GO:0005524">
    <property type="term" value="F:ATP binding"/>
    <property type="evidence" value="ECO:0007669"/>
    <property type="project" value="UniProtKB-UniRule"/>
</dbReference>
<keyword evidence="17" id="KW-0732">Signal</keyword>
<name>A0AAE0QDJ1_9TELE</name>
<dbReference type="PROSITE" id="PS50011">
    <property type="entry name" value="PROTEIN_KINASE_DOM"/>
    <property type="match status" value="1"/>
</dbReference>
<accession>A0AAE0QDJ1</accession>
<dbReference type="Gene3D" id="1.10.510.10">
    <property type="entry name" value="Transferase(Phosphotransferase) domain 1"/>
    <property type="match status" value="1"/>
</dbReference>
<feature type="domain" description="Protein kinase" evidence="18">
    <location>
        <begin position="470"/>
        <end position="727"/>
    </location>
</feature>
<evidence type="ECO:0000256" key="16">
    <source>
        <dbReference type="SAM" id="Phobius"/>
    </source>
</evidence>
<organism evidence="19 20">
    <name type="scientific">Hemibagrus guttatus</name>
    <dbReference type="NCBI Taxonomy" id="175788"/>
    <lineage>
        <taxon>Eukaryota</taxon>
        <taxon>Metazoa</taxon>
        <taxon>Chordata</taxon>
        <taxon>Craniata</taxon>
        <taxon>Vertebrata</taxon>
        <taxon>Euteleostomi</taxon>
        <taxon>Actinopterygii</taxon>
        <taxon>Neopterygii</taxon>
        <taxon>Teleostei</taxon>
        <taxon>Ostariophysi</taxon>
        <taxon>Siluriformes</taxon>
        <taxon>Bagridae</taxon>
        <taxon>Hemibagrus</taxon>
    </lineage>
</organism>
<keyword evidence="7 14" id="KW-0547">Nucleotide-binding</keyword>
<keyword evidence="8" id="KW-0418">Kinase</keyword>
<comment type="caution">
    <text evidence="19">The sequence shown here is derived from an EMBL/GenBank/DDBJ whole genome shotgun (WGS) entry which is preliminary data.</text>
</comment>
<dbReference type="GO" id="GO:0005783">
    <property type="term" value="C:endoplasmic reticulum"/>
    <property type="evidence" value="ECO:0007669"/>
    <property type="project" value="UniProtKB-SubCell"/>
</dbReference>
<comment type="catalytic activity">
    <reaction evidence="13">
        <text>L-seryl-[protein] + ATP = O-phospho-L-seryl-[protein] + ADP + H(+)</text>
        <dbReference type="Rhea" id="RHEA:17989"/>
        <dbReference type="Rhea" id="RHEA-COMP:9863"/>
        <dbReference type="Rhea" id="RHEA-COMP:11604"/>
        <dbReference type="ChEBI" id="CHEBI:15378"/>
        <dbReference type="ChEBI" id="CHEBI:29999"/>
        <dbReference type="ChEBI" id="CHEBI:30616"/>
        <dbReference type="ChEBI" id="CHEBI:83421"/>
        <dbReference type="ChEBI" id="CHEBI:456216"/>
        <dbReference type="EC" id="2.7.11.1"/>
    </reaction>
</comment>
<keyword evidence="16" id="KW-0812">Transmembrane</keyword>
<dbReference type="Gene3D" id="3.30.200.20">
    <property type="entry name" value="Phosphorylase Kinase, domain 1"/>
    <property type="match status" value="1"/>
</dbReference>
<keyword evidence="10 14" id="KW-0067">ATP-binding</keyword>
<gene>
    <name evidence="19" type="ORF">QTP70_029364</name>
</gene>
<dbReference type="InterPro" id="IPR051138">
    <property type="entry name" value="PIM_Ser/Thr_kinase"/>
</dbReference>
<feature type="signal peptide" evidence="17">
    <location>
        <begin position="1"/>
        <end position="20"/>
    </location>
</feature>
<keyword evidence="20" id="KW-1185">Reference proteome</keyword>
<dbReference type="EMBL" id="JAUCMX010000017">
    <property type="protein sequence ID" value="KAK3519455.1"/>
    <property type="molecule type" value="Genomic_DNA"/>
</dbReference>
<keyword evidence="5" id="KW-0723">Serine/threonine-protein kinase</keyword>
<evidence type="ECO:0000256" key="8">
    <source>
        <dbReference type="ARBA" id="ARBA00022777"/>
    </source>
</evidence>
<feature type="transmembrane region" description="Helical" evidence="16">
    <location>
        <begin position="661"/>
        <end position="681"/>
    </location>
</feature>
<dbReference type="GO" id="GO:0043066">
    <property type="term" value="P:negative regulation of apoptotic process"/>
    <property type="evidence" value="ECO:0007669"/>
    <property type="project" value="TreeGrafter"/>
</dbReference>
<keyword evidence="4" id="KW-0813">Transport</keyword>
<dbReference type="Pfam" id="PF12931">
    <property type="entry name" value="TPR_Sec16"/>
    <property type="match status" value="1"/>
</dbReference>
<evidence type="ECO:0000256" key="2">
    <source>
        <dbReference type="ARBA" id="ARBA00005505"/>
    </source>
</evidence>
<dbReference type="InterPro" id="IPR017441">
    <property type="entry name" value="Protein_kinase_ATP_BS"/>
</dbReference>
<evidence type="ECO:0000256" key="3">
    <source>
        <dbReference type="ARBA" id="ARBA00012513"/>
    </source>
</evidence>
<dbReference type="PANTHER" id="PTHR22984">
    <property type="entry name" value="SERINE/THREONINE-PROTEIN KINASE PIM"/>
    <property type="match status" value="1"/>
</dbReference>
<dbReference type="GO" id="GO:0007346">
    <property type="term" value="P:regulation of mitotic cell cycle"/>
    <property type="evidence" value="ECO:0007669"/>
    <property type="project" value="TreeGrafter"/>
</dbReference>
<dbReference type="EC" id="2.7.11.1" evidence="3"/>
<proteinExistence type="inferred from homology"/>
<keyword evidence="6" id="KW-0808">Transferase</keyword>